<comment type="caution">
    <text evidence="2">The sequence shown here is derived from an EMBL/GenBank/DDBJ whole genome shotgun (WGS) entry which is preliminary data.</text>
</comment>
<dbReference type="AlphaFoldDB" id="A0A226E847"/>
<organism evidence="2 3">
    <name type="scientific">Folsomia candida</name>
    <name type="common">Springtail</name>
    <dbReference type="NCBI Taxonomy" id="158441"/>
    <lineage>
        <taxon>Eukaryota</taxon>
        <taxon>Metazoa</taxon>
        <taxon>Ecdysozoa</taxon>
        <taxon>Arthropoda</taxon>
        <taxon>Hexapoda</taxon>
        <taxon>Collembola</taxon>
        <taxon>Entomobryomorpha</taxon>
        <taxon>Isotomoidea</taxon>
        <taxon>Isotomidae</taxon>
        <taxon>Proisotominae</taxon>
        <taxon>Folsomia</taxon>
    </lineage>
</organism>
<keyword evidence="1" id="KW-1133">Transmembrane helix</keyword>
<keyword evidence="3" id="KW-1185">Reference proteome</keyword>
<dbReference type="Proteomes" id="UP000198287">
    <property type="component" value="Unassembled WGS sequence"/>
</dbReference>
<accession>A0A226E847</accession>
<evidence type="ECO:0000256" key="1">
    <source>
        <dbReference type="SAM" id="Phobius"/>
    </source>
</evidence>
<reference evidence="2 3" key="1">
    <citation type="submission" date="2015-12" db="EMBL/GenBank/DDBJ databases">
        <title>The genome of Folsomia candida.</title>
        <authorList>
            <person name="Faddeeva A."/>
            <person name="Derks M.F."/>
            <person name="Anvar Y."/>
            <person name="Smit S."/>
            <person name="Van Straalen N."/>
            <person name="Roelofs D."/>
        </authorList>
    </citation>
    <scope>NUCLEOTIDE SEQUENCE [LARGE SCALE GENOMIC DNA]</scope>
    <source>
        <strain evidence="2 3">VU population</strain>
        <tissue evidence="2">Whole body</tissue>
    </source>
</reference>
<feature type="transmembrane region" description="Helical" evidence="1">
    <location>
        <begin position="88"/>
        <end position="111"/>
    </location>
</feature>
<evidence type="ECO:0000313" key="2">
    <source>
        <dbReference type="EMBL" id="OXA53629.1"/>
    </source>
</evidence>
<evidence type="ECO:0000313" key="3">
    <source>
        <dbReference type="Proteomes" id="UP000198287"/>
    </source>
</evidence>
<keyword evidence="1" id="KW-0472">Membrane</keyword>
<keyword evidence="1" id="KW-0812">Transmembrane</keyword>
<dbReference type="EMBL" id="LNIX01000005">
    <property type="protein sequence ID" value="OXA53629.1"/>
    <property type="molecule type" value="Genomic_DNA"/>
</dbReference>
<proteinExistence type="predicted"/>
<protein>
    <submittedName>
        <fullName evidence="2">Uncharacterized protein</fullName>
    </submittedName>
</protein>
<name>A0A226E847_FOLCA</name>
<sequence>MAPPPAPKSSSLIPTIYLTLPHTWTHDKSAMVKAMHIIDALNIPDLPTENFSSIFNQHWNQSSTMDLMIHFKTPPFISFISHLTDNHYYYSTILIHSWLILLTLITAHLLWKLHGHRLPIISLLGSYTPTTTATPLDSAFLKQRIMPRGSS</sequence>
<gene>
    <name evidence="2" type="ORF">Fcan01_11206</name>
</gene>